<comment type="caution">
    <text evidence="8">The sequence shown here is derived from an EMBL/GenBank/DDBJ whole genome shotgun (WGS) entry which is preliminary data.</text>
</comment>
<dbReference type="EMBL" id="QCXX01000007">
    <property type="protein sequence ID" value="PUV22181.1"/>
    <property type="molecule type" value="Genomic_DNA"/>
</dbReference>
<dbReference type="GO" id="GO:0016020">
    <property type="term" value="C:membrane"/>
    <property type="evidence" value="ECO:0007669"/>
    <property type="project" value="UniProtKB-SubCell"/>
</dbReference>
<feature type="transmembrane region" description="Helical" evidence="6">
    <location>
        <begin position="7"/>
        <end position="25"/>
    </location>
</feature>
<dbReference type="AlphaFoldDB" id="A0A363NNE3"/>
<dbReference type="OrthoDB" id="594147at2"/>
<protein>
    <submittedName>
        <fullName evidence="8">Secretion protein HlyD</fullName>
    </submittedName>
</protein>
<evidence type="ECO:0000313" key="9">
    <source>
        <dbReference type="Proteomes" id="UP000250831"/>
    </source>
</evidence>
<proteinExistence type="predicted"/>
<evidence type="ECO:0000256" key="5">
    <source>
        <dbReference type="SAM" id="Coils"/>
    </source>
</evidence>
<dbReference type="Pfam" id="PF26002">
    <property type="entry name" value="Beta-barrel_AprE"/>
    <property type="match status" value="1"/>
</dbReference>
<evidence type="ECO:0000259" key="7">
    <source>
        <dbReference type="Pfam" id="PF26002"/>
    </source>
</evidence>
<evidence type="ECO:0000256" key="2">
    <source>
        <dbReference type="ARBA" id="ARBA00022692"/>
    </source>
</evidence>
<gene>
    <name evidence="8" type="ORF">DCO56_21665</name>
</gene>
<organism evidence="8 9">
    <name type="scientific">Sphingobacterium athyrii</name>
    <dbReference type="NCBI Taxonomy" id="2152717"/>
    <lineage>
        <taxon>Bacteria</taxon>
        <taxon>Pseudomonadati</taxon>
        <taxon>Bacteroidota</taxon>
        <taxon>Sphingobacteriia</taxon>
        <taxon>Sphingobacteriales</taxon>
        <taxon>Sphingobacteriaceae</taxon>
        <taxon>Sphingobacterium</taxon>
    </lineage>
</organism>
<evidence type="ECO:0000256" key="1">
    <source>
        <dbReference type="ARBA" id="ARBA00004167"/>
    </source>
</evidence>
<dbReference type="RefSeq" id="WP_108636102.1">
    <property type="nucleotide sequence ID" value="NZ_QCXX01000007.1"/>
</dbReference>
<sequence length="366" mass="41427">MKRTNIIYLLLIAAIVIGLILLPLIKVPISISAQGIIRPKMENAKILSLVSGRIIDNRIVGNNQQVKEGDTLLIVVSEDLENKLSLNKDLMADYSRQIADLKLILAGDAKNVQGGQYQLEYLSMEQRMSEIQSQLTLARRELERNNKLYSQGVVSQAELDKTKYSFEQLENQFLTIRKQQMAQWSAKLVELQQKAQSLSSEKKSILIDGQNYIVRAPITGTVVNFKGYQKGGQLVQGQDILEISPEDQLIAECMVPTKSIGYIKNGQSVKFQMDTYNYNQWGFLSGTVHDIDYNLVTDQQQGSFFRVRCRMDQNFLGLPNGNKVFVGKGNTFNARFYLLDRTLWQLLFDRADDLFNPNLGAKTSAL</sequence>
<dbReference type="PANTHER" id="PTHR30386:SF26">
    <property type="entry name" value="TRANSPORT PROTEIN COMB"/>
    <property type="match status" value="1"/>
</dbReference>
<evidence type="ECO:0000256" key="3">
    <source>
        <dbReference type="ARBA" id="ARBA00022989"/>
    </source>
</evidence>
<dbReference type="SUPFAM" id="SSF111369">
    <property type="entry name" value="HlyD-like secretion proteins"/>
    <property type="match status" value="1"/>
</dbReference>
<keyword evidence="5" id="KW-0175">Coiled coil</keyword>
<accession>A0A363NNE3</accession>
<dbReference type="Proteomes" id="UP000250831">
    <property type="component" value="Unassembled WGS sequence"/>
</dbReference>
<reference evidence="8 9" key="1">
    <citation type="submission" date="2018-04" db="EMBL/GenBank/DDBJ databases">
        <title>Sphingobacterium sp. M46 Genome.</title>
        <authorList>
            <person name="Cheng J."/>
            <person name="Li Y."/>
        </authorList>
    </citation>
    <scope>NUCLEOTIDE SEQUENCE [LARGE SCALE GENOMIC DNA]</scope>
    <source>
        <strain evidence="8 9">M46</strain>
    </source>
</reference>
<dbReference type="InterPro" id="IPR050739">
    <property type="entry name" value="MFP"/>
</dbReference>
<dbReference type="Gene3D" id="2.40.30.170">
    <property type="match status" value="1"/>
</dbReference>
<evidence type="ECO:0000256" key="4">
    <source>
        <dbReference type="ARBA" id="ARBA00023136"/>
    </source>
</evidence>
<name>A0A363NNE3_9SPHI</name>
<keyword evidence="4 6" id="KW-0472">Membrane</keyword>
<comment type="subcellular location">
    <subcellularLocation>
        <location evidence="1">Membrane</location>
        <topology evidence="1">Single-pass membrane protein</topology>
    </subcellularLocation>
</comment>
<dbReference type="InterPro" id="IPR058982">
    <property type="entry name" value="Beta-barrel_AprE"/>
</dbReference>
<dbReference type="PANTHER" id="PTHR30386">
    <property type="entry name" value="MEMBRANE FUSION SUBUNIT OF EMRAB-TOLC MULTIDRUG EFFLUX PUMP"/>
    <property type="match status" value="1"/>
</dbReference>
<feature type="coiled-coil region" evidence="5">
    <location>
        <begin position="181"/>
        <end position="208"/>
    </location>
</feature>
<keyword evidence="9" id="KW-1185">Reference proteome</keyword>
<evidence type="ECO:0000313" key="8">
    <source>
        <dbReference type="EMBL" id="PUV22181.1"/>
    </source>
</evidence>
<dbReference type="Gene3D" id="1.10.287.470">
    <property type="entry name" value="Helix hairpin bin"/>
    <property type="match status" value="1"/>
</dbReference>
<keyword evidence="3 6" id="KW-1133">Transmembrane helix</keyword>
<evidence type="ECO:0000256" key="6">
    <source>
        <dbReference type="SAM" id="Phobius"/>
    </source>
</evidence>
<keyword evidence="2 6" id="KW-0812">Transmembrane</keyword>
<feature type="domain" description="AprE-like beta-barrel" evidence="7">
    <location>
        <begin position="249"/>
        <end position="317"/>
    </location>
</feature>